<name>A0A1S7PL82_9HYPH</name>
<evidence type="ECO:0000256" key="2">
    <source>
        <dbReference type="SAM" id="MobiDB-lite"/>
    </source>
</evidence>
<feature type="region of interest" description="Disordered" evidence="2">
    <location>
        <begin position="607"/>
        <end position="639"/>
    </location>
</feature>
<proteinExistence type="predicted"/>
<evidence type="ECO:0000313" key="5">
    <source>
        <dbReference type="Proteomes" id="UP000191987"/>
    </source>
</evidence>
<dbReference type="InterPro" id="IPR010090">
    <property type="entry name" value="Phage_tape_meas"/>
</dbReference>
<evidence type="ECO:0000256" key="1">
    <source>
        <dbReference type="ARBA" id="ARBA00022612"/>
    </source>
</evidence>
<evidence type="ECO:0000313" key="4">
    <source>
        <dbReference type="EMBL" id="CUX23159.1"/>
    </source>
</evidence>
<dbReference type="PANTHER" id="PTHR37813">
    <property type="entry name" value="FELS-2 PROPHAGE PROTEIN"/>
    <property type="match status" value="1"/>
</dbReference>
<organism evidence="4 5">
    <name type="scientific">Agrobacterium deltaense Zutra 3/1</name>
    <dbReference type="NCBI Taxonomy" id="1183427"/>
    <lineage>
        <taxon>Bacteria</taxon>
        <taxon>Pseudomonadati</taxon>
        <taxon>Pseudomonadota</taxon>
        <taxon>Alphaproteobacteria</taxon>
        <taxon>Hyphomicrobiales</taxon>
        <taxon>Rhizobiaceae</taxon>
        <taxon>Rhizobium/Agrobacterium group</taxon>
        <taxon>Agrobacterium</taxon>
    </lineage>
</organism>
<feature type="domain" description="Phage tail tape measure protein" evidence="3">
    <location>
        <begin position="101"/>
        <end position="301"/>
    </location>
</feature>
<dbReference type="NCBIfam" id="TIGR01760">
    <property type="entry name" value="tape_meas_TP901"/>
    <property type="match status" value="1"/>
</dbReference>
<dbReference type="RefSeq" id="WP_080817183.1">
    <property type="nucleotide sequence ID" value="NZ_LT009748.1"/>
</dbReference>
<dbReference type="PANTHER" id="PTHR37813:SF1">
    <property type="entry name" value="FELS-2 PROPHAGE PROTEIN"/>
    <property type="match status" value="1"/>
</dbReference>
<gene>
    <name evidence="4" type="ORF">AGR7C_Cc160134</name>
</gene>
<accession>A0A1S7PL82</accession>
<reference evidence="4 5" key="1">
    <citation type="submission" date="2016-01" db="EMBL/GenBank/DDBJ databases">
        <authorList>
            <person name="Oliw E.H."/>
        </authorList>
    </citation>
    <scope>NUCLEOTIDE SEQUENCE [LARGE SCALE GENOMIC DNA]</scope>
    <source>
        <strain evidence="4 5">Zutra 3-1</strain>
    </source>
</reference>
<protein>
    <submittedName>
        <fullName evidence="4">Putative Phage tail tape measure protein, family, core region</fullName>
    </submittedName>
</protein>
<evidence type="ECO:0000259" key="3">
    <source>
        <dbReference type="Pfam" id="PF10145"/>
    </source>
</evidence>
<dbReference type="EMBL" id="FBWG01000008">
    <property type="protein sequence ID" value="CUX23159.1"/>
    <property type="molecule type" value="Genomic_DNA"/>
</dbReference>
<keyword evidence="1" id="KW-1188">Viral release from host cell</keyword>
<sequence>MNREIEARLKITAADRTGRTFNAVAGKLDQVNRRAAVFNERQSSMARTSAAALGVLARFGGPAAIAAGAVYATKQAGDFEQALFNIQKKSGATTKQMADLREEILSLSKVMPVSMDEITSAFERGAAAGVPLDELRDFARLSSGVADAWDTTAENVGNTFAGFVAGMGMQRKDLEAFASLINDLADSGIADETGIADFIDRAGASLKNFGMTPEEVAAYGAALLNLKMPAEVAARAMDTVSGKLLAPENLSPKSSTALKAIVGDLDKFAKMSGNTKMVYFLEQVEKLSSQRRASLLGALLGEGFDDEIMRLVAGSEELRRNLKMARDHVASPSNSIAEAQAKKFELFNSQLLLLRKNMDDMFRSAGENAIMPWLSDAMKQVNDAIADLDTRRKAIKGQDPAHVLQDAEKFYVDYKRDNPGSSHGATQKAYKEALKQVGEGDLPDVHEYNIRRREAKAYQDRVRAARDQYTAYGQGRAGVNNVPEFPGGGTGLPPIPTPRPSIDPEHYRVLRENYDAYNEGRANGRSPEEVSQVMLDDKVSRALADSNRMIEESISGAAANLGDGGREAGAAIENGGRQGASAFSGVADDIRRAGADAAAAISSAITKALNQRPKGGPLANGDVGRTFPPEISKPGGGGW</sequence>
<dbReference type="Proteomes" id="UP000191987">
    <property type="component" value="Unassembled WGS sequence"/>
</dbReference>
<dbReference type="AlphaFoldDB" id="A0A1S7PL82"/>
<dbReference type="Pfam" id="PF10145">
    <property type="entry name" value="PhageMin_Tail"/>
    <property type="match status" value="1"/>
</dbReference>